<keyword evidence="2" id="KW-0378">Hydrolase</keyword>
<protein>
    <recommendedName>
        <fullName evidence="7">Glycosyl hydrolase, family 1</fullName>
    </recommendedName>
</protein>
<dbReference type="SUPFAM" id="SSF51445">
    <property type="entry name" value="(Trans)glycosidases"/>
    <property type="match status" value="1"/>
</dbReference>
<gene>
    <name evidence="5" type="ORF">ANCCEY_09745</name>
</gene>
<evidence type="ECO:0000313" key="6">
    <source>
        <dbReference type="Proteomes" id="UP000054495"/>
    </source>
</evidence>
<reference evidence="5 6" key="1">
    <citation type="submission" date="2013-05" db="EMBL/GenBank/DDBJ databases">
        <title>Draft genome of the parasitic nematode Anyclostoma ceylanicum.</title>
        <authorList>
            <person name="Mitreva M."/>
        </authorList>
    </citation>
    <scope>NUCLEOTIDE SEQUENCE [LARGE SCALE GENOMIC DNA]</scope>
</reference>
<evidence type="ECO:0000256" key="3">
    <source>
        <dbReference type="ARBA" id="ARBA00023295"/>
    </source>
</evidence>
<dbReference type="InterPro" id="IPR017853">
    <property type="entry name" value="GH"/>
</dbReference>
<dbReference type="PANTHER" id="PTHR10353:SF36">
    <property type="entry name" value="LP05116P"/>
    <property type="match status" value="1"/>
</dbReference>
<dbReference type="GO" id="GO:0008422">
    <property type="term" value="F:beta-glucosidase activity"/>
    <property type="evidence" value="ECO:0007669"/>
    <property type="project" value="TreeGrafter"/>
</dbReference>
<evidence type="ECO:0000256" key="4">
    <source>
        <dbReference type="RuleBase" id="RU003690"/>
    </source>
</evidence>
<dbReference type="PANTHER" id="PTHR10353">
    <property type="entry name" value="GLYCOSYL HYDROLASE"/>
    <property type="match status" value="1"/>
</dbReference>
<evidence type="ECO:0000256" key="2">
    <source>
        <dbReference type="ARBA" id="ARBA00022801"/>
    </source>
</evidence>
<organism evidence="5 6">
    <name type="scientific">Ancylostoma ceylanicum</name>
    <dbReference type="NCBI Taxonomy" id="53326"/>
    <lineage>
        <taxon>Eukaryota</taxon>
        <taxon>Metazoa</taxon>
        <taxon>Ecdysozoa</taxon>
        <taxon>Nematoda</taxon>
        <taxon>Chromadorea</taxon>
        <taxon>Rhabditida</taxon>
        <taxon>Rhabditina</taxon>
        <taxon>Rhabditomorpha</taxon>
        <taxon>Strongyloidea</taxon>
        <taxon>Ancylostomatidae</taxon>
        <taxon>Ancylostomatinae</taxon>
        <taxon>Ancylostoma</taxon>
    </lineage>
</organism>
<dbReference type="AlphaFoldDB" id="A0A0D6LGQ0"/>
<sequence>MTKSRELAGNWHCAAHSEGTKVSHYRFFICWTRILPNGTTSNINEKGISFYRSLIEELKANSIEPIAVLFHADYPFELYQRGGWLNPECIQWYLDFCQLCFERFGDLRYNVVAMSSATPFCLS</sequence>
<evidence type="ECO:0008006" key="7">
    <source>
        <dbReference type="Google" id="ProtNLM"/>
    </source>
</evidence>
<dbReference type="InterPro" id="IPR001360">
    <property type="entry name" value="Glyco_hydro_1"/>
</dbReference>
<evidence type="ECO:0000313" key="5">
    <source>
        <dbReference type="EMBL" id="EPB71164.1"/>
    </source>
</evidence>
<evidence type="ECO:0000256" key="1">
    <source>
        <dbReference type="ARBA" id="ARBA00010838"/>
    </source>
</evidence>
<dbReference type="Gene3D" id="3.20.20.80">
    <property type="entry name" value="Glycosidases"/>
    <property type="match status" value="1"/>
</dbReference>
<dbReference type="Pfam" id="PF00232">
    <property type="entry name" value="Glyco_hydro_1"/>
    <property type="match status" value="1"/>
</dbReference>
<keyword evidence="3" id="KW-0326">Glycosidase</keyword>
<comment type="similarity">
    <text evidence="1 4">Belongs to the glycosyl hydrolase 1 family.</text>
</comment>
<name>A0A0D6LGQ0_9BILA</name>
<proteinExistence type="inferred from homology"/>
<accession>A0A0D6LGQ0</accession>
<keyword evidence="6" id="KW-1185">Reference proteome</keyword>
<dbReference type="EMBL" id="KE125132">
    <property type="protein sequence ID" value="EPB71164.1"/>
    <property type="molecule type" value="Genomic_DNA"/>
</dbReference>
<dbReference type="Proteomes" id="UP000054495">
    <property type="component" value="Unassembled WGS sequence"/>
</dbReference>
<dbReference type="GO" id="GO:0005975">
    <property type="term" value="P:carbohydrate metabolic process"/>
    <property type="evidence" value="ECO:0007669"/>
    <property type="project" value="InterPro"/>
</dbReference>